<comment type="caution">
    <text evidence="3">The sequence shown here is derived from an EMBL/GenBank/DDBJ whole genome shotgun (WGS) entry which is preliminary data.</text>
</comment>
<dbReference type="SUPFAM" id="SSF46689">
    <property type="entry name" value="Homeodomain-like"/>
    <property type="match status" value="1"/>
</dbReference>
<dbReference type="PANTHER" id="PTHR30514">
    <property type="entry name" value="GLUCOKINASE"/>
    <property type="match status" value="1"/>
</dbReference>
<dbReference type="PANTHER" id="PTHR30514:SF18">
    <property type="entry name" value="RPIR-FAMILY TRANSCRIPTIONAL REGULATOR"/>
    <property type="match status" value="1"/>
</dbReference>
<dbReference type="InterPro" id="IPR047640">
    <property type="entry name" value="RpiR-like"/>
</dbReference>
<evidence type="ECO:0000313" key="3">
    <source>
        <dbReference type="EMBL" id="NHT76964.1"/>
    </source>
</evidence>
<feature type="domain" description="HTH rpiR-type" evidence="2">
    <location>
        <begin position="37"/>
        <end position="113"/>
    </location>
</feature>
<accession>A0AA43ZG22</accession>
<evidence type="ECO:0000259" key="2">
    <source>
        <dbReference type="PROSITE" id="PS51071"/>
    </source>
</evidence>
<evidence type="ECO:0000256" key="1">
    <source>
        <dbReference type="SAM" id="MobiDB-lite"/>
    </source>
</evidence>
<dbReference type="Gene3D" id="1.10.10.10">
    <property type="entry name" value="Winged helix-like DNA-binding domain superfamily/Winged helix DNA-binding domain"/>
    <property type="match status" value="1"/>
</dbReference>
<dbReference type="PROSITE" id="PS51071">
    <property type="entry name" value="HTH_RPIR"/>
    <property type="match status" value="1"/>
</dbReference>
<dbReference type="GO" id="GO:0003700">
    <property type="term" value="F:DNA-binding transcription factor activity"/>
    <property type="evidence" value="ECO:0007669"/>
    <property type="project" value="InterPro"/>
</dbReference>
<dbReference type="InterPro" id="IPR009057">
    <property type="entry name" value="Homeodomain-like_sf"/>
</dbReference>
<sequence>MTGRLDPVPRGRRASASARSFRTPLSGDRDYRPPDLDTLKAVMLARHADLPKRIATLGHFALDHPDDIAFGTVASIAKAAQVSPSALVRFGQFFGYSGFSDLQSVFQQAGRTRIVAKATSHVALKIGPACGHWNAIHETVEACRMSIDVMGETIPLADMRAASDMLSTADSIFILAGKDALPFASFFHRRLVAMSIRAILLTDMASAIDILALARRGDAAVILETAPVSSALAAHVVAIKELQMPIVCMTDTPLSPTAALASVRFDLAGAGRDALSRVTAGIVLGDALANGIRASLQTTSG</sequence>
<dbReference type="Pfam" id="PF01380">
    <property type="entry name" value="SIS"/>
    <property type="match status" value="1"/>
</dbReference>
<gene>
    <name evidence="3" type="ORF">G8E10_14615</name>
</gene>
<name>A0AA43ZG22_9HYPH</name>
<dbReference type="Gene3D" id="3.40.50.10490">
    <property type="entry name" value="Glucose-6-phosphate isomerase like protein, domain 1"/>
    <property type="match status" value="1"/>
</dbReference>
<organism evidence="3 4">
    <name type="scientific">Ferranicluibacter rubi</name>
    <dbReference type="NCBI Taxonomy" id="2715133"/>
    <lineage>
        <taxon>Bacteria</taxon>
        <taxon>Pseudomonadati</taxon>
        <taxon>Pseudomonadota</taxon>
        <taxon>Alphaproteobacteria</taxon>
        <taxon>Hyphomicrobiales</taxon>
        <taxon>Rhizobiaceae</taxon>
        <taxon>Ferranicluibacter</taxon>
    </lineage>
</organism>
<dbReference type="AlphaFoldDB" id="A0AA43ZG22"/>
<dbReference type="InterPro" id="IPR001347">
    <property type="entry name" value="SIS_dom"/>
</dbReference>
<dbReference type="InterPro" id="IPR046348">
    <property type="entry name" value="SIS_dom_sf"/>
</dbReference>
<protein>
    <submittedName>
        <fullName evidence="3">MurR/RpiR family transcriptional regulator</fullName>
    </submittedName>
</protein>
<dbReference type="GO" id="GO:0097367">
    <property type="term" value="F:carbohydrate derivative binding"/>
    <property type="evidence" value="ECO:0007669"/>
    <property type="project" value="InterPro"/>
</dbReference>
<proteinExistence type="predicted"/>
<dbReference type="EMBL" id="JAANCM010000007">
    <property type="protein sequence ID" value="NHT76964.1"/>
    <property type="molecule type" value="Genomic_DNA"/>
</dbReference>
<dbReference type="SUPFAM" id="SSF53697">
    <property type="entry name" value="SIS domain"/>
    <property type="match status" value="1"/>
</dbReference>
<dbReference type="InterPro" id="IPR000281">
    <property type="entry name" value="HTH_RpiR"/>
</dbReference>
<evidence type="ECO:0000313" key="4">
    <source>
        <dbReference type="Proteomes" id="UP001155840"/>
    </source>
</evidence>
<dbReference type="Proteomes" id="UP001155840">
    <property type="component" value="Unassembled WGS sequence"/>
</dbReference>
<keyword evidence="4" id="KW-1185">Reference proteome</keyword>
<dbReference type="InterPro" id="IPR036388">
    <property type="entry name" value="WH-like_DNA-bd_sf"/>
</dbReference>
<dbReference type="Pfam" id="PF01418">
    <property type="entry name" value="HTH_6"/>
    <property type="match status" value="1"/>
</dbReference>
<dbReference type="GO" id="GO:0003677">
    <property type="term" value="F:DNA binding"/>
    <property type="evidence" value="ECO:0007669"/>
    <property type="project" value="InterPro"/>
</dbReference>
<reference evidence="3" key="1">
    <citation type="submission" date="2020-03" db="EMBL/GenBank/DDBJ databases">
        <title>Ferranicluibacter endophyticum gen. nov., sp. nov., a new genus isolated from Rubus ulmifolius Schott. stem.</title>
        <authorList>
            <person name="Roca-Couso R."/>
            <person name="Flores-Felix J.D."/>
            <person name="Igual J.M."/>
            <person name="Rivas R."/>
        </authorList>
    </citation>
    <scope>NUCLEOTIDE SEQUENCE</scope>
    <source>
        <strain evidence="3">CRRU44</strain>
    </source>
</reference>
<dbReference type="RefSeq" id="WP_167129879.1">
    <property type="nucleotide sequence ID" value="NZ_JAANCM010000007.1"/>
</dbReference>
<dbReference type="GO" id="GO:1901135">
    <property type="term" value="P:carbohydrate derivative metabolic process"/>
    <property type="evidence" value="ECO:0007669"/>
    <property type="project" value="InterPro"/>
</dbReference>
<feature type="region of interest" description="Disordered" evidence="1">
    <location>
        <begin position="1"/>
        <end position="29"/>
    </location>
</feature>